<keyword evidence="8" id="KW-1185">Reference proteome</keyword>
<feature type="domain" description="FAD dependent oxidoreductase" evidence="6">
    <location>
        <begin position="8"/>
        <end position="374"/>
    </location>
</feature>
<dbReference type="EMBL" id="ARYM01000002">
    <property type="protein sequence ID" value="KDA00219.1"/>
    <property type="molecule type" value="Genomic_DNA"/>
</dbReference>
<dbReference type="eggNOG" id="COG0579">
    <property type="taxonomic scope" value="Bacteria"/>
</dbReference>
<reference evidence="7 8" key="1">
    <citation type="journal article" date="2014" name="Antonie Van Leeuwenhoek">
        <title>Hyphomonas beringensis sp. nov. and Hyphomonas chukchiensis sp. nov., isolated from surface seawater of the Bering Sea and Chukchi Sea.</title>
        <authorList>
            <person name="Li C."/>
            <person name="Lai Q."/>
            <person name="Li G."/>
            <person name="Dong C."/>
            <person name="Wang J."/>
            <person name="Liao Y."/>
            <person name="Shao Z."/>
        </authorList>
    </citation>
    <scope>NUCLEOTIDE SEQUENCE [LARGE SCALE GENOMIC DNA]</scope>
    <source>
        <strain evidence="7 8">PS728</strain>
    </source>
</reference>
<name>A0A062VKM7_9PROT</name>
<evidence type="ECO:0000259" key="6">
    <source>
        <dbReference type="Pfam" id="PF01266"/>
    </source>
</evidence>
<gene>
    <name evidence="7" type="ORF">HPO_02357</name>
</gene>
<dbReference type="InterPro" id="IPR006076">
    <property type="entry name" value="FAD-dep_OxRdtase"/>
</dbReference>
<keyword evidence="4" id="KW-0560">Oxidoreductase</keyword>
<evidence type="ECO:0000256" key="5">
    <source>
        <dbReference type="ARBA" id="ARBA00037941"/>
    </source>
</evidence>
<comment type="similarity">
    <text evidence="5">Belongs to the L2HGDH family.</text>
</comment>
<dbReference type="SUPFAM" id="SSF51905">
    <property type="entry name" value="FAD/NAD(P)-binding domain"/>
    <property type="match status" value="1"/>
</dbReference>
<organism evidence="7 8">
    <name type="scientific">Hyphomonas polymorpha PS728</name>
    <dbReference type="NCBI Taxonomy" id="1280954"/>
    <lineage>
        <taxon>Bacteria</taxon>
        <taxon>Pseudomonadati</taxon>
        <taxon>Pseudomonadota</taxon>
        <taxon>Alphaproteobacteria</taxon>
        <taxon>Hyphomonadales</taxon>
        <taxon>Hyphomonadaceae</taxon>
        <taxon>Hyphomonas</taxon>
    </lineage>
</organism>
<protein>
    <submittedName>
        <fullName evidence="7">FAD-binding oxidoreductase</fullName>
    </submittedName>
</protein>
<dbReference type="GO" id="GO:0047545">
    <property type="term" value="F:(S)-2-hydroxyglutarate dehydrogenase activity"/>
    <property type="evidence" value="ECO:0007669"/>
    <property type="project" value="TreeGrafter"/>
</dbReference>
<keyword evidence="2" id="KW-0285">Flavoprotein</keyword>
<dbReference type="PATRIC" id="fig|1280954.3.peg.483"/>
<dbReference type="STRING" id="1280954.HPO_02357"/>
<proteinExistence type="inferred from homology"/>
<dbReference type="Gene3D" id="3.30.9.10">
    <property type="entry name" value="D-Amino Acid Oxidase, subunit A, domain 2"/>
    <property type="match status" value="1"/>
</dbReference>
<dbReference type="PANTHER" id="PTHR43104">
    <property type="entry name" value="L-2-HYDROXYGLUTARATE DEHYDROGENASE, MITOCHONDRIAL"/>
    <property type="match status" value="1"/>
</dbReference>
<dbReference type="Proteomes" id="UP000027100">
    <property type="component" value="Unassembled WGS sequence"/>
</dbReference>
<accession>A0A062VKM7</accession>
<evidence type="ECO:0000313" key="8">
    <source>
        <dbReference type="Proteomes" id="UP000027100"/>
    </source>
</evidence>
<dbReference type="InterPro" id="IPR036188">
    <property type="entry name" value="FAD/NAD-bd_sf"/>
</dbReference>
<dbReference type="Gene3D" id="3.50.50.60">
    <property type="entry name" value="FAD/NAD(P)-binding domain"/>
    <property type="match status" value="1"/>
</dbReference>
<evidence type="ECO:0000256" key="4">
    <source>
        <dbReference type="ARBA" id="ARBA00023002"/>
    </source>
</evidence>
<evidence type="ECO:0000313" key="7">
    <source>
        <dbReference type="EMBL" id="KDA00219.1"/>
    </source>
</evidence>
<dbReference type="AlphaFoldDB" id="A0A062VKM7"/>
<keyword evidence="3" id="KW-0274">FAD</keyword>
<evidence type="ECO:0000256" key="3">
    <source>
        <dbReference type="ARBA" id="ARBA00022827"/>
    </source>
</evidence>
<dbReference type="OrthoDB" id="9801699at2"/>
<sequence>MTDSFEADVVVIGAGVIGLACGRALARAGREVIVLEAEDQIAMHTSSRNSEVIHAGLYYATGSLKARHCVNGRRMLYSFLDAHGVAVKRCGKLVVAIGEGEAGELGAILARAQANGVEDLRLLDGAGALAMEPALNPEVAAAIHSPVSGIFDSHAYFLALQGELEDAGGSIAFNTPVLSGAVEAGHIRLETGGDNPATILARTVVNAAGHYASHIAATIEGPHTAGLPETHFVKGSYFGISGRTPFSRLIYPMPNTATLGLHLTIDLGGRGKVGPDAEWLPEGASPPFDYRVDPARAAVFHAEVSRYWPGLTVDRLTPDYAGVRPKIVPRGAPSGDFRIEGSETHGSAGLINLLGIESPGLTSSLSIADHVAELAG</sequence>
<comment type="cofactor">
    <cofactor evidence="1">
        <name>FAD</name>
        <dbReference type="ChEBI" id="CHEBI:57692"/>
    </cofactor>
</comment>
<evidence type="ECO:0000256" key="2">
    <source>
        <dbReference type="ARBA" id="ARBA00022630"/>
    </source>
</evidence>
<dbReference type="PANTHER" id="PTHR43104:SF4">
    <property type="entry name" value="L-2-HYDROXYGLUTARATE DEHYDROGENASE, MITOCHONDRIAL"/>
    <property type="match status" value="1"/>
</dbReference>
<evidence type="ECO:0000256" key="1">
    <source>
        <dbReference type="ARBA" id="ARBA00001974"/>
    </source>
</evidence>
<dbReference type="Pfam" id="PF01266">
    <property type="entry name" value="DAO"/>
    <property type="match status" value="1"/>
</dbReference>
<comment type="caution">
    <text evidence="7">The sequence shown here is derived from an EMBL/GenBank/DDBJ whole genome shotgun (WGS) entry which is preliminary data.</text>
</comment>
<dbReference type="RefSeq" id="WP_035593998.1">
    <property type="nucleotide sequence ID" value="NZ_ARYM01000002.1"/>
</dbReference>